<organism evidence="4 5">
    <name type="scientific">Ladona fulva</name>
    <name type="common">Scarce chaser dragonfly</name>
    <name type="synonym">Libellula fulva</name>
    <dbReference type="NCBI Taxonomy" id="123851"/>
    <lineage>
        <taxon>Eukaryota</taxon>
        <taxon>Metazoa</taxon>
        <taxon>Ecdysozoa</taxon>
        <taxon>Arthropoda</taxon>
        <taxon>Hexapoda</taxon>
        <taxon>Insecta</taxon>
        <taxon>Pterygota</taxon>
        <taxon>Palaeoptera</taxon>
        <taxon>Odonata</taxon>
        <taxon>Epiprocta</taxon>
        <taxon>Anisoptera</taxon>
        <taxon>Libelluloidea</taxon>
        <taxon>Libellulidae</taxon>
        <taxon>Ladona</taxon>
    </lineage>
</organism>
<name>A0A8K0P3C6_LADFU</name>
<feature type="compositionally biased region" description="Basic and acidic residues" evidence="1">
    <location>
        <begin position="643"/>
        <end position="654"/>
    </location>
</feature>
<feature type="region of interest" description="Disordered" evidence="1">
    <location>
        <begin position="299"/>
        <end position="351"/>
    </location>
</feature>
<dbReference type="Proteomes" id="UP000792457">
    <property type="component" value="Unassembled WGS sequence"/>
</dbReference>
<gene>
    <name evidence="4" type="ORF">J437_LFUL010235</name>
</gene>
<evidence type="ECO:0000313" key="5">
    <source>
        <dbReference type="Proteomes" id="UP000792457"/>
    </source>
</evidence>
<dbReference type="InterPro" id="IPR043987">
    <property type="entry name" value="CCZ1/INTU/HSP4_longin_1"/>
</dbReference>
<proteinExistence type="predicted"/>
<dbReference type="OrthoDB" id="16754at2759"/>
<reference evidence="4" key="1">
    <citation type="submission" date="2013-04" db="EMBL/GenBank/DDBJ databases">
        <authorList>
            <person name="Qu J."/>
            <person name="Murali S.C."/>
            <person name="Bandaranaike D."/>
            <person name="Bellair M."/>
            <person name="Blankenburg K."/>
            <person name="Chao H."/>
            <person name="Dinh H."/>
            <person name="Doddapaneni H."/>
            <person name="Downs B."/>
            <person name="Dugan-Rocha S."/>
            <person name="Elkadiri S."/>
            <person name="Gnanaolivu R.D."/>
            <person name="Hernandez B."/>
            <person name="Javaid M."/>
            <person name="Jayaseelan J.C."/>
            <person name="Lee S."/>
            <person name="Li M."/>
            <person name="Ming W."/>
            <person name="Munidasa M."/>
            <person name="Muniz J."/>
            <person name="Nguyen L."/>
            <person name="Ongeri F."/>
            <person name="Osuji N."/>
            <person name="Pu L.-L."/>
            <person name="Puazo M."/>
            <person name="Qu C."/>
            <person name="Quiroz J."/>
            <person name="Raj R."/>
            <person name="Weissenberger G."/>
            <person name="Xin Y."/>
            <person name="Zou X."/>
            <person name="Han Y."/>
            <person name="Richards S."/>
            <person name="Worley K."/>
            <person name="Muzny D."/>
            <person name="Gibbs R."/>
        </authorList>
    </citation>
    <scope>NUCLEOTIDE SEQUENCE</scope>
    <source>
        <strain evidence="4">Sampled in the wild</strain>
    </source>
</reference>
<dbReference type="PANTHER" id="PTHR14407:SF9">
    <property type="entry name" value="BLOC-3 COMPLEX MEMBER HPS4"/>
    <property type="match status" value="1"/>
</dbReference>
<dbReference type="GO" id="GO:0005085">
    <property type="term" value="F:guanyl-nucleotide exchange factor activity"/>
    <property type="evidence" value="ECO:0007669"/>
    <property type="project" value="TreeGrafter"/>
</dbReference>
<dbReference type="GO" id="GO:0005765">
    <property type="term" value="C:lysosomal membrane"/>
    <property type="evidence" value="ECO:0007669"/>
    <property type="project" value="TreeGrafter"/>
</dbReference>
<reference evidence="4" key="2">
    <citation type="submission" date="2017-10" db="EMBL/GenBank/DDBJ databases">
        <title>Ladona fulva Genome sequencing and assembly.</title>
        <authorList>
            <person name="Murali S."/>
            <person name="Richards S."/>
            <person name="Bandaranaike D."/>
            <person name="Bellair M."/>
            <person name="Blankenburg K."/>
            <person name="Chao H."/>
            <person name="Dinh H."/>
            <person name="Doddapaneni H."/>
            <person name="Dugan-Rocha S."/>
            <person name="Elkadiri S."/>
            <person name="Gnanaolivu R."/>
            <person name="Hernandez B."/>
            <person name="Skinner E."/>
            <person name="Javaid M."/>
            <person name="Lee S."/>
            <person name="Li M."/>
            <person name="Ming W."/>
            <person name="Munidasa M."/>
            <person name="Muniz J."/>
            <person name="Nguyen L."/>
            <person name="Hughes D."/>
            <person name="Osuji N."/>
            <person name="Pu L.-L."/>
            <person name="Puazo M."/>
            <person name="Qu C."/>
            <person name="Quiroz J."/>
            <person name="Raj R."/>
            <person name="Weissenberger G."/>
            <person name="Xin Y."/>
            <person name="Zou X."/>
            <person name="Han Y."/>
            <person name="Worley K."/>
            <person name="Muzny D."/>
            <person name="Gibbs R."/>
        </authorList>
    </citation>
    <scope>NUCLEOTIDE SEQUENCE</scope>
    <source>
        <strain evidence="4">Sampled in the wild</strain>
    </source>
</reference>
<dbReference type="Pfam" id="PF19033">
    <property type="entry name" value="Intu_longin_3"/>
    <property type="match status" value="1"/>
</dbReference>
<dbReference type="GO" id="GO:0031085">
    <property type="term" value="C:BLOC-3 complex"/>
    <property type="evidence" value="ECO:0007669"/>
    <property type="project" value="TreeGrafter"/>
</dbReference>
<feature type="region of interest" description="Disordered" evidence="1">
    <location>
        <begin position="511"/>
        <end position="567"/>
    </location>
</feature>
<dbReference type="InterPro" id="IPR026091">
    <property type="entry name" value="HPS4"/>
</dbReference>
<feature type="compositionally biased region" description="Polar residues" evidence="1">
    <location>
        <begin position="303"/>
        <end position="316"/>
    </location>
</feature>
<dbReference type="Pfam" id="PF19031">
    <property type="entry name" value="Intu_longin_1"/>
    <property type="match status" value="1"/>
</dbReference>
<comment type="caution">
    <text evidence="4">The sequence shown here is derived from an EMBL/GenBank/DDBJ whole genome shotgun (WGS) entry which is preliminary data.</text>
</comment>
<feature type="domain" description="CCZ1/INTU/HPS4 third Longin" evidence="3">
    <location>
        <begin position="813"/>
        <end position="878"/>
    </location>
</feature>
<sequence>MAKDFNIVFVYDTQRCQREEDDPQDALLYFHPGWVSDQQRMALAGQLMGAAHFFLATFSCPKVLTLQRGKFVVRQFGRYILAVGTDSGTPDWLLQMQATSLETTIAFYHKDLETIAHNVAASLPSPGAGSDNQEDEASCSKLEQFDSMREIESEQRNALAERLTQMLDVYVPVLQCASSPFSHIPTVLLPKSASNTFLEAFQILQCCQAKKGVLGGILLYQNKVVATQLCSETTKRLVYTDPFRIKSPAESVCGAFRPPIGVQLLRIYVSSKELERLHSMAETAEEAFSSVSSLQPAPRKASISKTLPNKEQQTTSLKRDPSRILSVLEEGEGESDIWGEGPESPKVNGKQWIKRSPGPTSPSKVLLEQVISICKAGLTEMTNRSKMVVKDKKEEEEELSPIVTHPFYKERSHSLDDMKVRPFPMHHHAFGLSRHDVLNKGLGSPQKDEDEEELNASSWDGIKGKKMLAGRKVFQTITDPMYPVFRSDGLPISHALFNECLELHYQALKHGESETEKNRMRRISKQDPNKGEKKSVKLVDPGKPENMAQENRRPAELSPTGESIDRSKQELYRRSLSLPLKSFALDGESSGEAEDGAMKRRARAASECPGFVPTPGPEQTPLSPLLLPPGVPIPFTMERFSRDVGSESSKETESTNKVTNTSLSLGTVPEGAVIEKGGKGSSLTNGDELQDVKLEPAVLYVYGQHDMSLMLIMDDGCESDPELVHGLFYYWQWEMCEEGLGGLEAQLARCLEHHQTVGGASGGGIGVGEVGFSSGLGVAEVGEGGSYGFLSFDPFGETLQCGGSRPWGAPEAEVAQQLHAHFRSIPGLTEVVVRCEDYTVYGCQCCRSEVFYQQPAGNKAGLPAPSDLMGVVPLKARRRLERDYGIVLL</sequence>
<accession>A0A8K0P3C6</accession>
<evidence type="ECO:0000313" key="4">
    <source>
        <dbReference type="EMBL" id="KAG8230838.1"/>
    </source>
</evidence>
<dbReference type="AlphaFoldDB" id="A0A8K0P3C6"/>
<dbReference type="GO" id="GO:0031410">
    <property type="term" value="C:cytoplasmic vesicle"/>
    <property type="evidence" value="ECO:0007669"/>
    <property type="project" value="TreeGrafter"/>
</dbReference>
<evidence type="ECO:0000259" key="3">
    <source>
        <dbReference type="Pfam" id="PF19033"/>
    </source>
</evidence>
<keyword evidence="5" id="KW-1185">Reference proteome</keyword>
<evidence type="ECO:0000259" key="2">
    <source>
        <dbReference type="Pfam" id="PF19031"/>
    </source>
</evidence>
<dbReference type="EMBL" id="KZ308515">
    <property type="protein sequence ID" value="KAG8230838.1"/>
    <property type="molecule type" value="Genomic_DNA"/>
</dbReference>
<dbReference type="GO" id="GO:0016192">
    <property type="term" value="P:vesicle-mediated transport"/>
    <property type="evidence" value="ECO:0007669"/>
    <property type="project" value="InterPro"/>
</dbReference>
<evidence type="ECO:0000256" key="1">
    <source>
        <dbReference type="SAM" id="MobiDB-lite"/>
    </source>
</evidence>
<feature type="domain" description="CCZ1/INTU/HSP4 first Longin" evidence="2">
    <location>
        <begin position="6"/>
        <end position="109"/>
    </location>
</feature>
<dbReference type="GO" id="GO:0031267">
    <property type="term" value="F:small GTPase binding"/>
    <property type="evidence" value="ECO:0007669"/>
    <property type="project" value="TreeGrafter"/>
</dbReference>
<dbReference type="InterPro" id="IPR043989">
    <property type="entry name" value="CCZ1/INTU/HSP4_longin_3"/>
</dbReference>
<evidence type="ECO:0008006" key="6">
    <source>
        <dbReference type="Google" id="ProtNLM"/>
    </source>
</evidence>
<feature type="region of interest" description="Disordered" evidence="1">
    <location>
        <begin position="643"/>
        <end position="663"/>
    </location>
</feature>
<feature type="region of interest" description="Disordered" evidence="1">
    <location>
        <begin position="586"/>
        <end position="623"/>
    </location>
</feature>
<feature type="compositionally biased region" description="Basic and acidic residues" evidence="1">
    <location>
        <begin position="511"/>
        <end position="543"/>
    </location>
</feature>
<protein>
    <recommendedName>
        <fullName evidence="6">CCZ1/INTU/HSP4 first Longin domain-containing protein</fullName>
    </recommendedName>
</protein>
<dbReference type="GO" id="GO:0006605">
    <property type="term" value="P:protein targeting"/>
    <property type="evidence" value="ECO:0007669"/>
    <property type="project" value="TreeGrafter"/>
</dbReference>
<dbReference type="PANTHER" id="PTHR14407">
    <property type="entry name" value="HERMANSKY-PUDLAK SYNDROME 4 PROTEIN LIGHT-EAR PROTEIN-RELATED"/>
    <property type="match status" value="1"/>
</dbReference>
<feature type="region of interest" description="Disordered" evidence="1">
    <location>
        <begin position="437"/>
        <end position="457"/>
    </location>
</feature>